<accession>A0ACD1ACW8</accession>
<name>A0ACD1ACW8_9FIRM</name>
<evidence type="ECO:0000313" key="2">
    <source>
        <dbReference type="Proteomes" id="UP000594014"/>
    </source>
</evidence>
<gene>
    <name evidence="1" type="ORF">FRZ06_13320</name>
</gene>
<organism evidence="1 2">
    <name type="scientific">Anoxybacterium hadale</name>
    <dbReference type="NCBI Taxonomy" id="3408580"/>
    <lineage>
        <taxon>Bacteria</taxon>
        <taxon>Bacillati</taxon>
        <taxon>Bacillota</taxon>
        <taxon>Clostridia</taxon>
        <taxon>Peptostreptococcales</taxon>
        <taxon>Anaerovoracaceae</taxon>
        <taxon>Anoxybacterium</taxon>
    </lineage>
</organism>
<protein>
    <submittedName>
        <fullName evidence="1">Uncharacterized protein</fullName>
    </submittedName>
</protein>
<evidence type="ECO:0000313" key="1">
    <source>
        <dbReference type="EMBL" id="QOX64249.1"/>
    </source>
</evidence>
<dbReference type="Proteomes" id="UP000594014">
    <property type="component" value="Chromosome"/>
</dbReference>
<dbReference type="EMBL" id="CP042469">
    <property type="protein sequence ID" value="QOX64249.1"/>
    <property type="molecule type" value="Genomic_DNA"/>
</dbReference>
<reference evidence="1" key="1">
    <citation type="submission" date="2019-08" db="EMBL/GenBank/DDBJ databases">
        <title>Genome sequence of Clostridiales bacterium MT110.</title>
        <authorList>
            <person name="Cao J."/>
        </authorList>
    </citation>
    <scope>NUCLEOTIDE SEQUENCE</scope>
    <source>
        <strain evidence="1">MT110</strain>
    </source>
</reference>
<sequence>MSVQDSDSKDCSWILEGLSPQCGVLFIPIVAIILSDGLDIDQITVLSAFLTAVADSMAYIAAQMQLNDDSDSDSDTTVIPAIP</sequence>
<proteinExistence type="predicted"/>
<keyword evidence="2" id="KW-1185">Reference proteome</keyword>